<name>A0A0V0T8X2_9BILA</name>
<feature type="chain" id="PRO_5006868914" evidence="1">
    <location>
        <begin position="18"/>
        <end position="139"/>
    </location>
</feature>
<evidence type="ECO:0000313" key="2">
    <source>
        <dbReference type="EMBL" id="KRX34979.1"/>
    </source>
</evidence>
<dbReference type="AlphaFoldDB" id="A0A0V0T8X2"/>
<organism evidence="2 3">
    <name type="scientific">Trichinella murrelli</name>
    <dbReference type="NCBI Taxonomy" id="144512"/>
    <lineage>
        <taxon>Eukaryota</taxon>
        <taxon>Metazoa</taxon>
        <taxon>Ecdysozoa</taxon>
        <taxon>Nematoda</taxon>
        <taxon>Enoplea</taxon>
        <taxon>Dorylaimia</taxon>
        <taxon>Trichinellida</taxon>
        <taxon>Trichinellidae</taxon>
        <taxon>Trichinella</taxon>
    </lineage>
</organism>
<comment type="caution">
    <text evidence="2">The sequence shown here is derived from an EMBL/GenBank/DDBJ whole genome shotgun (WGS) entry which is preliminary data.</text>
</comment>
<accession>A0A0V0T8X2</accession>
<dbReference type="Proteomes" id="UP000055048">
    <property type="component" value="Unassembled WGS sequence"/>
</dbReference>
<evidence type="ECO:0000256" key="1">
    <source>
        <dbReference type="SAM" id="SignalP"/>
    </source>
</evidence>
<reference evidence="2 3" key="1">
    <citation type="submission" date="2015-01" db="EMBL/GenBank/DDBJ databases">
        <title>Evolution of Trichinella species and genotypes.</title>
        <authorList>
            <person name="Korhonen P.K."/>
            <person name="Edoardo P."/>
            <person name="Giuseppe L.R."/>
            <person name="Gasser R.B."/>
        </authorList>
    </citation>
    <scope>NUCLEOTIDE SEQUENCE [LARGE SCALE GENOMIC DNA]</scope>
    <source>
        <strain evidence="2">ISS417</strain>
    </source>
</reference>
<dbReference type="EMBL" id="JYDJ01000491">
    <property type="protein sequence ID" value="KRX34979.1"/>
    <property type="molecule type" value="Genomic_DNA"/>
</dbReference>
<feature type="signal peptide" evidence="1">
    <location>
        <begin position="1"/>
        <end position="17"/>
    </location>
</feature>
<keyword evidence="1" id="KW-0732">Signal</keyword>
<sequence>MVMFLSLHLRLVKSVSTDLSCLVSRSKTNVARIAVRSEAEYGVVVYMCTVELASCQESVFLGASLNSSASHLFQTPPPVSDWLYADRLHAIDRTIMEWFDSKFFPLPLKWKLQAALVSPEIECLEGEGDCSCEILKKKT</sequence>
<evidence type="ECO:0000313" key="3">
    <source>
        <dbReference type="Proteomes" id="UP000055048"/>
    </source>
</evidence>
<keyword evidence="3" id="KW-1185">Reference proteome</keyword>
<protein>
    <submittedName>
        <fullName evidence="2">Uncharacterized protein</fullName>
    </submittedName>
</protein>
<proteinExistence type="predicted"/>
<gene>
    <name evidence="2" type="ORF">T05_8908</name>
</gene>